<reference evidence="1" key="1">
    <citation type="submission" date="2021-06" db="EMBL/GenBank/DDBJ databases">
        <authorList>
            <person name="Kallberg Y."/>
            <person name="Tangrot J."/>
            <person name="Rosling A."/>
        </authorList>
    </citation>
    <scope>NUCLEOTIDE SEQUENCE</scope>
    <source>
        <strain evidence="1">CL551</strain>
    </source>
</reference>
<dbReference type="EMBL" id="CAJVPV010008560">
    <property type="protein sequence ID" value="CAG8632089.1"/>
    <property type="molecule type" value="Genomic_DNA"/>
</dbReference>
<sequence>DLSLERERNVEGIKEKVANIFACSIEFNAICEMKDTARVLIPIIILKTVG</sequence>
<evidence type="ECO:0000313" key="1">
    <source>
        <dbReference type="EMBL" id="CAG8632089.1"/>
    </source>
</evidence>
<comment type="caution">
    <text evidence="1">The sequence shown here is derived from an EMBL/GenBank/DDBJ whole genome shotgun (WGS) entry which is preliminary data.</text>
</comment>
<dbReference type="Proteomes" id="UP000789342">
    <property type="component" value="Unassembled WGS sequence"/>
</dbReference>
<dbReference type="AlphaFoldDB" id="A0A9N9D8S0"/>
<feature type="non-terminal residue" evidence="1">
    <location>
        <position position="1"/>
    </location>
</feature>
<evidence type="ECO:0000313" key="2">
    <source>
        <dbReference type="Proteomes" id="UP000789342"/>
    </source>
</evidence>
<gene>
    <name evidence="1" type="ORF">AMORRO_LOCUS9134</name>
</gene>
<organism evidence="1 2">
    <name type="scientific">Acaulospora morrowiae</name>
    <dbReference type="NCBI Taxonomy" id="94023"/>
    <lineage>
        <taxon>Eukaryota</taxon>
        <taxon>Fungi</taxon>
        <taxon>Fungi incertae sedis</taxon>
        <taxon>Mucoromycota</taxon>
        <taxon>Glomeromycotina</taxon>
        <taxon>Glomeromycetes</taxon>
        <taxon>Diversisporales</taxon>
        <taxon>Acaulosporaceae</taxon>
        <taxon>Acaulospora</taxon>
    </lineage>
</organism>
<protein>
    <submittedName>
        <fullName evidence="1">2129_t:CDS:1</fullName>
    </submittedName>
</protein>
<accession>A0A9N9D8S0</accession>
<keyword evidence="2" id="KW-1185">Reference proteome</keyword>
<proteinExistence type="predicted"/>
<name>A0A9N9D8S0_9GLOM</name>